<dbReference type="InterPro" id="IPR006311">
    <property type="entry name" value="TAT_signal"/>
</dbReference>
<dbReference type="PANTHER" id="PTHR15032">
    <property type="entry name" value="N-ACYL-PHOSPHATIDYLETHANOLAMINE-HYDROLYZING PHOSPHOLIPASE D"/>
    <property type="match status" value="1"/>
</dbReference>
<dbReference type="EMBL" id="LQZT01000002">
    <property type="protein sequence ID" value="OCW58985.1"/>
    <property type="molecule type" value="Genomic_DNA"/>
</dbReference>
<dbReference type="InterPro" id="IPR001279">
    <property type="entry name" value="Metallo-B-lactamas"/>
</dbReference>
<protein>
    <recommendedName>
        <fullName evidence="1">Metallo-beta-lactamase domain-containing protein</fullName>
    </recommendedName>
</protein>
<accession>A0A1C1YZT3</accession>
<evidence type="ECO:0000313" key="3">
    <source>
        <dbReference type="Proteomes" id="UP000094795"/>
    </source>
</evidence>
<dbReference type="Proteomes" id="UP000094795">
    <property type="component" value="Unassembled WGS sequence"/>
</dbReference>
<evidence type="ECO:0000259" key="1">
    <source>
        <dbReference type="Pfam" id="PF12706"/>
    </source>
</evidence>
<feature type="domain" description="Metallo-beta-lactamase" evidence="1">
    <location>
        <begin position="133"/>
        <end position="332"/>
    </location>
</feature>
<organism evidence="2 3">
    <name type="scientific">Hoeflea olei</name>
    <dbReference type="NCBI Taxonomy" id="1480615"/>
    <lineage>
        <taxon>Bacteria</taxon>
        <taxon>Pseudomonadati</taxon>
        <taxon>Pseudomonadota</taxon>
        <taxon>Alphaproteobacteria</taxon>
        <taxon>Hyphomicrobiales</taxon>
        <taxon>Rhizobiaceae</taxon>
        <taxon>Hoeflea</taxon>
    </lineage>
</organism>
<dbReference type="SUPFAM" id="SSF56281">
    <property type="entry name" value="Metallo-hydrolase/oxidoreductase"/>
    <property type="match status" value="1"/>
</dbReference>
<proteinExistence type="predicted"/>
<dbReference type="AlphaFoldDB" id="A0A1C1YZT3"/>
<gene>
    <name evidence="2" type="ORF">AWJ14_04545</name>
</gene>
<sequence length="378" mass="41055">MRPHRTNLDPAAPPPISSPMQRRSFLKFSALAAAIGAGATGSAMAYARTHNPYYSGPESDHFDGTRFFNPDGSAPKGFSDLLKWQFGGGRTPWPDTAKSAHAPAKPAERVEGDALTVTMVGHATLLIQTAGLNILTDPVWSARASPVAFAGPKRVTAPGIAFQDLPPVDLVLLSHNHYDHLDVTTLKRLAQAHDPLMITPLGNDAIVKTEAPAMRVMTADWGEAIRSGPATIHFEPCHHWSARGMNDRSMALWAAFVIETPGGKILHIGDTGFDKGRPYANARARHGDFRLAILPVGAYEPRWFMKDQHQNPAEAIEGFLLSGASHALGHHWGTFRLTNEGRDAPREVLEAELARQGVAPERFLPMEPGQVWNAPRPA</sequence>
<keyword evidence="3" id="KW-1185">Reference proteome</keyword>
<dbReference type="PANTHER" id="PTHR15032:SF4">
    <property type="entry name" value="N-ACYL-PHOSPHATIDYLETHANOLAMINE-HYDROLYZING PHOSPHOLIPASE D"/>
    <property type="match status" value="1"/>
</dbReference>
<name>A0A1C1YZT3_9HYPH</name>
<dbReference type="STRING" id="1480615.AWJ14_04545"/>
<dbReference type="PROSITE" id="PS51318">
    <property type="entry name" value="TAT"/>
    <property type="match status" value="1"/>
</dbReference>
<reference evidence="2 3" key="1">
    <citation type="submission" date="2015-12" db="EMBL/GenBank/DDBJ databases">
        <authorList>
            <person name="Shamseldin A."/>
            <person name="Moawad H."/>
            <person name="Abd El-Rahim W.M."/>
            <person name="Sadowsky M.J."/>
        </authorList>
    </citation>
    <scope>NUCLEOTIDE SEQUENCE [LARGE SCALE GENOMIC DNA]</scope>
    <source>
        <strain evidence="2 3">JC234</strain>
    </source>
</reference>
<dbReference type="GO" id="GO:0005737">
    <property type="term" value="C:cytoplasm"/>
    <property type="evidence" value="ECO:0007669"/>
    <property type="project" value="TreeGrafter"/>
</dbReference>
<dbReference type="InterPro" id="IPR036866">
    <property type="entry name" value="RibonucZ/Hydroxyglut_hydro"/>
</dbReference>
<evidence type="ECO:0000313" key="2">
    <source>
        <dbReference type="EMBL" id="OCW58985.1"/>
    </source>
</evidence>
<dbReference type="Gene3D" id="3.60.15.10">
    <property type="entry name" value="Ribonuclease Z/Hydroxyacylglutathione hydrolase-like"/>
    <property type="match status" value="1"/>
</dbReference>
<dbReference type="Pfam" id="PF12706">
    <property type="entry name" value="Lactamase_B_2"/>
    <property type="match status" value="1"/>
</dbReference>
<comment type="caution">
    <text evidence="2">The sequence shown here is derived from an EMBL/GenBank/DDBJ whole genome shotgun (WGS) entry which is preliminary data.</text>
</comment>